<sequence>MTSPRTPPVVAVSIGSPVSVVEPAAKSSLITTSSHAQARFRTEGYSQFDRVSQLQKASSERRLPNSFEVPLEGLVALRNHSSSRENSCYFRALRGPAITPGMDSARGRE</sequence>
<name>A0A2G1WCD3_9BACT</name>
<dbReference type="Proteomes" id="UP000225740">
    <property type="component" value="Unassembled WGS sequence"/>
</dbReference>
<comment type="caution">
    <text evidence="1">The sequence shown here is derived from an EMBL/GenBank/DDBJ whole genome shotgun (WGS) entry which is preliminary data.</text>
</comment>
<gene>
    <name evidence="1" type="ORF">CEE69_04875</name>
</gene>
<evidence type="ECO:0000313" key="1">
    <source>
        <dbReference type="EMBL" id="PHQ36685.1"/>
    </source>
</evidence>
<proteinExistence type="predicted"/>
<evidence type="ECO:0000313" key="2">
    <source>
        <dbReference type="Proteomes" id="UP000225740"/>
    </source>
</evidence>
<keyword evidence="2" id="KW-1185">Reference proteome</keyword>
<dbReference type="AlphaFoldDB" id="A0A2G1WCD3"/>
<organism evidence="1 2">
    <name type="scientific">Rhodopirellula bahusiensis</name>
    <dbReference type="NCBI Taxonomy" id="2014065"/>
    <lineage>
        <taxon>Bacteria</taxon>
        <taxon>Pseudomonadati</taxon>
        <taxon>Planctomycetota</taxon>
        <taxon>Planctomycetia</taxon>
        <taxon>Pirellulales</taxon>
        <taxon>Pirellulaceae</taxon>
        <taxon>Rhodopirellula</taxon>
    </lineage>
</organism>
<reference evidence="1 2" key="1">
    <citation type="submission" date="2017-06" db="EMBL/GenBank/DDBJ databases">
        <title>Description of Rhodopirellula bahusiensis sp. nov.</title>
        <authorList>
            <person name="Kizina J."/>
            <person name="Harder J."/>
        </authorList>
    </citation>
    <scope>NUCLEOTIDE SEQUENCE [LARGE SCALE GENOMIC DNA]</scope>
    <source>
        <strain evidence="1 2">SWK21</strain>
    </source>
</reference>
<dbReference type="EMBL" id="NIZW01000002">
    <property type="protein sequence ID" value="PHQ36685.1"/>
    <property type="molecule type" value="Genomic_DNA"/>
</dbReference>
<protein>
    <submittedName>
        <fullName evidence="1">Uncharacterized protein</fullName>
    </submittedName>
</protein>
<accession>A0A2G1WCD3</accession>